<dbReference type="PANTHER" id="PTHR44591">
    <property type="entry name" value="STRESS RESPONSE REGULATOR PROTEIN 1"/>
    <property type="match status" value="1"/>
</dbReference>
<proteinExistence type="predicted"/>
<dbReference type="CDD" id="cd17593">
    <property type="entry name" value="REC_CheC-like"/>
    <property type="match status" value="1"/>
</dbReference>
<evidence type="ECO:0000313" key="5">
    <source>
        <dbReference type="Proteomes" id="UP000244441"/>
    </source>
</evidence>
<sequence>MTIPVLICDDSALARKQVKKSLPDGWDIDVNMVSNGREAIDYLRQNQVGVLFLDLTMPEIDGVGVLETNKAEKLVDFVIVVSADIQPDMKKRVEELGALAFINKPVNTAKLNDILKTYGLL</sequence>
<dbReference type="InterPro" id="IPR001789">
    <property type="entry name" value="Sig_transdc_resp-reg_receiver"/>
</dbReference>
<evidence type="ECO:0000259" key="3">
    <source>
        <dbReference type="PROSITE" id="PS50110"/>
    </source>
</evidence>
<dbReference type="GO" id="GO:0000160">
    <property type="term" value="P:phosphorelay signal transduction system"/>
    <property type="evidence" value="ECO:0007669"/>
    <property type="project" value="InterPro"/>
</dbReference>
<dbReference type="InterPro" id="IPR011006">
    <property type="entry name" value="CheY-like_superfamily"/>
</dbReference>
<dbReference type="PANTHER" id="PTHR44591:SF24">
    <property type="entry name" value="PROTEIN-GLUTAMATE METHYLESTERASE_PROTEIN-GLUTAMINE GLUTAMINASE 1"/>
    <property type="match status" value="1"/>
</dbReference>
<accession>A0A2S0VSM6</accession>
<evidence type="ECO:0000256" key="2">
    <source>
        <dbReference type="PROSITE-ProRule" id="PRU00169"/>
    </source>
</evidence>
<feature type="domain" description="Response regulatory" evidence="3">
    <location>
        <begin position="4"/>
        <end position="119"/>
    </location>
</feature>
<feature type="modified residue" description="4-aspartylphosphate" evidence="2">
    <location>
        <position position="54"/>
    </location>
</feature>
<dbReference type="SUPFAM" id="SSF52172">
    <property type="entry name" value="CheY-like"/>
    <property type="match status" value="1"/>
</dbReference>
<keyword evidence="5" id="KW-1185">Reference proteome</keyword>
<dbReference type="RefSeq" id="WP_108603265.1">
    <property type="nucleotide sequence ID" value="NZ_CP026604.1"/>
</dbReference>
<dbReference type="Pfam" id="PF00072">
    <property type="entry name" value="Response_reg"/>
    <property type="match status" value="1"/>
</dbReference>
<dbReference type="SMART" id="SM00448">
    <property type="entry name" value="REC"/>
    <property type="match status" value="1"/>
</dbReference>
<dbReference type="AlphaFoldDB" id="A0A2S0VSM6"/>
<dbReference type="KEGG" id="cate:C2869_12565"/>
<name>A0A2S0VSM6_9ALTE</name>
<keyword evidence="1 2" id="KW-0597">Phosphoprotein</keyword>
<dbReference type="InterPro" id="IPR050595">
    <property type="entry name" value="Bact_response_regulator"/>
</dbReference>
<dbReference type="OrthoDB" id="281471at2"/>
<dbReference type="PROSITE" id="PS50110">
    <property type="entry name" value="RESPONSE_REGULATORY"/>
    <property type="match status" value="1"/>
</dbReference>
<protein>
    <submittedName>
        <fullName evidence="4">Response regulator</fullName>
    </submittedName>
</protein>
<reference evidence="4 5" key="1">
    <citation type="submission" date="2018-01" db="EMBL/GenBank/DDBJ databases">
        <title>Genome sequence of a Cantenovulum-like bacteria.</title>
        <authorList>
            <person name="Tan W.R."/>
            <person name="Lau N.-S."/>
            <person name="Go F."/>
            <person name="Amirul A.-A.A."/>
        </authorList>
    </citation>
    <scope>NUCLEOTIDE SEQUENCE [LARGE SCALE GENOMIC DNA]</scope>
    <source>
        <strain evidence="4 5">CCB-QB4</strain>
    </source>
</reference>
<dbReference type="Proteomes" id="UP000244441">
    <property type="component" value="Chromosome"/>
</dbReference>
<dbReference type="Gene3D" id="3.40.50.2300">
    <property type="match status" value="1"/>
</dbReference>
<gene>
    <name evidence="4" type="ORF">C2869_12565</name>
</gene>
<evidence type="ECO:0000256" key="1">
    <source>
        <dbReference type="ARBA" id="ARBA00022553"/>
    </source>
</evidence>
<organism evidence="4 5">
    <name type="scientific">Saccharobesus litoralis</name>
    <dbReference type="NCBI Taxonomy" id="2172099"/>
    <lineage>
        <taxon>Bacteria</taxon>
        <taxon>Pseudomonadati</taxon>
        <taxon>Pseudomonadota</taxon>
        <taxon>Gammaproteobacteria</taxon>
        <taxon>Alteromonadales</taxon>
        <taxon>Alteromonadaceae</taxon>
        <taxon>Saccharobesus</taxon>
    </lineage>
</organism>
<evidence type="ECO:0000313" key="4">
    <source>
        <dbReference type="EMBL" id="AWB67218.1"/>
    </source>
</evidence>
<dbReference type="EMBL" id="CP026604">
    <property type="protein sequence ID" value="AWB67218.1"/>
    <property type="molecule type" value="Genomic_DNA"/>
</dbReference>